<dbReference type="PANTHER" id="PTHR11229">
    <property type="entry name" value="50S RIBOSOMAL PROTEIN L3"/>
    <property type="match status" value="1"/>
</dbReference>
<dbReference type="InterPro" id="IPR009000">
    <property type="entry name" value="Transl_B-barrel_sf"/>
</dbReference>
<sequence>MGCQRRTLAGLKVWRINHKYNVLYVTGTAVPGEHGSFIYVHDCRIPNKRAKDMDNPPPFPTSYPEEGDEVPEDEFDPQIHQHDSPTITFPDDGMTHAAERVKKAKIAKKK</sequence>
<feature type="compositionally biased region" description="Acidic residues" evidence="2">
    <location>
        <begin position="65"/>
        <end position="76"/>
    </location>
</feature>
<feature type="region of interest" description="Disordered" evidence="2">
    <location>
        <begin position="49"/>
        <end position="91"/>
    </location>
</feature>
<dbReference type="GO" id="GO:0003735">
    <property type="term" value="F:structural constituent of ribosome"/>
    <property type="evidence" value="ECO:0007669"/>
    <property type="project" value="InterPro"/>
</dbReference>
<dbReference type="GO" id="GO:0006412">
    <property type="term" value="P:translation"/>
    <property type="evidence" value="ECO:0007669"/>
    <property type="project" value="InterPro"/>
</dbReference>
<dbReference type="EMBL" id="OB664431">
    <property type="protein sequence ID" value="CAD7232254.1"/>
    <property type="molecule type" value="Genomic_DNA"/>
</dbReference>
<dbReference type="OrthoDB" id="274683at2759"/>
<gene>
    <name evidence="3" type="ORF">CTOB1V02_LOCUS10092</name>
</gene>
<evidence type="ECO:0000256" key="2">
    <source>
        <dbReference type="SAM" id="MobiDB-lite"/>
    </source>
</evidence>
<organism evidence="3">
    <name type="scientific">Cyprideis torosa</name>
    <dbReference type="NCBI Taxonomy" id="163714"/>
    <lineage>
        <taxon>Eukaryota</taxon>
        <taxon>Metazoa</taxon>
        <taxon>Ecdysozoa</taxon>
        <taxon>Arthropoda</taxon>
        <taxon>Crustacea</taxon>
        <taxon>Oligostraca</taxon>
        <taxon>Ostracoda</taxon>
        <taxon>Podocopa</taxon>
        <taxon>Podocopida</taxon>
        <taxon>Cytherocopina</taxon>
        <taxon>Cytheroidea</taxon>
        <taxon>Cytherideidae</taxon>
        <taxon>Cyprideis</taxon>
    </lineage>
</organism>
<evidence type="ECO:0000256" key="1">
    <source>
        <dbReference type="ARBA" id="ARBA00035209"/>
    </source>
</evidence>
<evidence type="ECO:0000313" key="3">
    <source>
        <dbReference type="EMBL" id="CAD7232254.1"/>
    </source>
</evidence>
<dbReference type="PANTHER" id="PTHR11229:SF8">
    <property type="entry name" value="LARGE RIBOSOMAL SUBUNIT PROTEIN UL3M"/>
    <property type="match status" value="1"/>
</dbReference>
<name>A0A7R8WPB3_9CRUS</name>
<dbReference type="SUPFAM" id="SSF50447">
    <property type="entry name" value="Translation proteins"/>
    <property type="match status" value="1"/>
</dbReference>
<reference evidence="3" key="1">
    <citation type="submission" date="2020-11" db="EMBL/GenBank/DDBJ databases">
        <authorList>
            <person name="Tran Van P."/>
        </authorList>
    </citation>
    <scope>NUCLEOTIDE SEQUENCE</scope>
</reference>
<dbReference type="Gene3D" id="2.40.30.10">
    <property type="entry name" value="Translation factors"/>
    <property type="match status" value="1"/>
</dbReference>
<dbReference type="GO" id="GO:0005762">
    <property type="term" value="C:mitochondrial large ribosomal subunit"/>
    <property type="evidence" value="ECO:0007669"/>
    <property type="project" value="TreeGrafter"/>
</dbReference>
<dbReference type="InterPro" id="IPR019927">
    <property type="entry name" value="Ribosomal_uL3_bac/org-type"/>
</dbReference>
<protein>
    <recommendedName>
        <fullName evidence="1">Large ribosomal subunit protein uL3m</fullName>
    </recommendedName>
</protein>
<dbReference type="AlphaFoldDB" id="A0A7R8WPB3"/>
<accession>A0A7R8WPB3</accession>
<proteinExistence type="predicted"/>